<dbReference type="HAMAP" id="MF_00460">
    <property type="entry name" value="UPF0125_RnfH"/>
    <property type="match status" value="1"/>
</dbReference>
<dbReference type="RefSeq" id="WP_165276583.1">
    <property type="nucleotide sequence ID" value="NZ_JAUZQE010000012.1"/>
</dbReference>
<name>A0ABU1D5P4_9BURK</name>
<proteinExistence type="inferred from homology"/>
<dbReference type="Gene3D" id="3.10.20.280">
    <property type="entry name" value="RnfH-like"/>
    <property type="match status" value="1"/>
</dbReference>
<accession>A0ABU1D5P4</accession>
<gene>
    <name evidence="3" type="ORF">Q8947_07170</name>
</gene>
<dbReference type="SUPFAM" id="SSF54285">
    <property type="entry name" value="MoaD/ThiS"/>
    <property type="match status" value="1"/>
</dbReference>
<evidence type="ECO:0000256" key="2">
    <source>
        <dbReference type="HAMAP-Rule" id="MF_00460"/>
    </source>
</evidence>
<dbReference type="PANTHER" id="PTHR37483">
    <property type="entry name" value="UPF0125 PROTEIN RATB"/>
    <property type="match status" value="1"/>
</dbReference>
<protein>
    <recommendedName>
        <fullName evidence="2">UPF0125 protein Q8947_07170</fullName>
    </recommendedName>
</protein>
<evidence type="ECO:0000313" key="4">
    <source>
        <dbReference type="Proteomes" id="UP001232156"/>
    </source>
</evidence>
<evidence type="ECO:0000313" key="3">
    <source>
        <dbReference type="EMBL" id="MDR4125765.1"/>
    </source>
</evidence>
<organism evidence="3 4">
    <name type="scientific">Yanghanlia caeni</name>
    <dbReference type="NCBI Taxonomy" id="3064283"/>
    <lineage>
        <taxon>Bacteria</taxon>
        <taxon>Pseudomonadati</taxon>
        <taxon>Pseudomonadota</taxon>
        <taxon>Betaproteobacteria</taxon>
        <taxon>Burkholderiales</taxon>
        <taxon>Alcaligenaceae</taxon>
        <taxon>Yanghanlia</taxon>
    </lineage>
</organism>
<dbReference type="InterPro" id="IPR037021">
    <property type="entry name" value="RnfH_sf"/>
</dbReference>
<dbReference type="NCBIfam" id="NF002490">
    <property type="entry name" value="PRK01777.1"/>
    <property type="match status" value="1"/>
</dbReference>
<evidence type="ECO:0000256" key="1">
    <source>
        <dbReference type="ARBA" id="ARBA00010645"/>
    </source>
</evidence>
<keyword evidence="4" id="KW-1185">Reference proteome</keyword>
<dbReference type="InterPro" id="IPR005346">
    <property type="entry name" value="RnfH"/>
</dbReference>
<comment type="similarity">
    <text evidence="1 2">Belongs to the UPF0125 (RnfH) family.</text>
</comment>
<sequence length="106" mass="11946">MANDPAILRVEVIFAWPDAVWRRIVDLPHGATLAHALDASGLFEQFPQLADPPAPAGVFGRVCPRDHVLRDGDRVEVYRPLVFDPMESRRRRALHRQRTAGATRRG</sequence>
<comment type="caution">
    <text evidence="3">The sequence shown here is derived from an EMBL/GenBank/DDBJ whole genome shotgun (WGS) entry which is preliminary data.</text>
</comment>
<dbReference type="Pfam" id="PF03658">
    <property type="entry name" value="Ub-RnfH"/>
    <property type="match status" value="1"/>
</dbReference>
<dbReference type="InterPro" id="IPR016155">
    <property type="entry name" value="Mopterin_synth/thiamin_S_b"/>
</dbReference>
<dbReference type="PANTHER" id="PTHR37483:SF1">
    <property type="entry name" value="UPF0125 PROTEIN RATB"/>
    <property type="match status" value="1"/>
</dbReference>
<reference evidence="3 4" key="1">
    <citation type="submission" date="2023-08" db="EMBL/GenBank/DDBJ databases">
        <title>Alcaligenaceae gen. nov., a novel taxon isolated from the sludge of Yixing Pesticide Factory.</title>
        <authorList>
            <person name="Ruan L."/>
        </authorList>
    </citation>
    <scope>NUCLEOTIDE SEQUENCE [LARGE SCALE GENOMIC DNA]</scope>
    <source>
        <strain evidence="3 4">LG-2</strain>
    </source>
</reference>
<dbReference type="EMBL" id="JAUZQE010000012">
    <property type="protein sequence ID" value="MDR4125765.1"/>
    <property type="molecule type" value="Genomic_DNA"/>
</dbReference>
<dbReference type="Proteomes" id="UP001232156">
    <property type="component" value="Unassembled WGS sequence"/>
</dbReference>